<accession>A0A6G4X6Q2</accession>
<organism evidence="1 2">
    <name type="scientific">Streptomyces boncukensis</name>
    <dbReference type="NCBI Taxonomy" id="2711219"/>
    <lineage>
        <taxon>Bacteria</taxon>
        <taxon>Bacillati</taxon>
        <taxon>Actinomycetota</taxon>
        <taxon>Actinomycetes</taxon>
        <taxon>Kitasatosporales</taxon>
        <taxon>Streptomycetaceae</taxon>
        <taxon>Streptomyces</taxon>
    </lineage>
</organism>
<gene>
    <name evidence="1" type="ORF">G5C65_33675</name>
</gene>
<sequence length="153" mass="16465">MRRSVTITGSRTTAHRDAAAYAELFAGYLGPFAEAPGGAHFYLGGGNGIDSLALVWLAEHTRARLTVVTPAVLERQPRAARQAVARAKERIDEIVELGADPLDAAAYEARNRWMVDRSSLVIGFPVGESSGSGTWQALHYAAHEGRARLIVPI</sequence>
<keyword evidence="2" id="KW-1185">Reference proteome</keyword>
<dbReference type="EMBL" id="JAAKZZ010000650">
    <property type="protein sequence ID" value="NGO73195.1"/>
    <property type="molecule type" value="Genomic_DNA"/>
</dbReference>
<dbReference type="SUPFAM" id="SSF102405">
    <property type="entry name" value="MCP/YpsA-like"/>
    <property type="match status" value="1"/>
</dbReference>
<proteinExistence type="predicted"/>
<dbReference type="Proteomes" id="UP000477722">
    <property type="component" value="Unassembled WGS sequence"/>
</dbReference>
<evidence type="ECO:0000313" key="1">
    <source>
        <dbReference type="EMBL" id="NGO73195.1"/>
    </source>
</evidence>
<reference evidence="1 2" key="1">
    <citation type="submission" date="2020-02" db="EMBL/GenBank/DDBJ databases">
        <title>Whole-genome analyses of novel actinobacteria.</title>
        <authorList>
            <person name="Sahin N."/>
            <person name="Tatar D."/>
        </authorList>
    </citation>
    <scope>NUCLEOTIDE SEQUENCE [LARGE SCALE GENOMIC DNA]</scope>
    <source>
        <strain evidence="1 2">SB3404</strain>
    </source>
</reference>
<comment type="caution">
    <text evidence="1">The sequence shown here is derived from an EMBL/GenBank/DDBJ whole genome shotgun (WGS) entry which is preliminary data.</text>
</comment>
<name>A0A6G4X6Q2_9ACTN</name>
<dbReference type="AlphaFoldDB" id="A0A6G4X6Q2"/>
<evidence type="ECO:0000313" key="2">
    <source>
        <dbReference type="Proteomes" id="UP000477722"/>
    </source>
</evidence>
<evidence type="ECO:0008006" key="3">
    <source>
        <dbReference type="Google" id="ProtNLM"/>
    </source>
</evidence>
<protein>
    <recommendedName>
        <fullName evidence="3">DNA recombination-mediator protein A</fullName>
    </recommendedName>
</protein>
<dbReference type="Gene3D" id="3.40.50.450">
    <property type="match status" value="1"/>
</dbReference>